<gene>
    <name evidence="1" type="ORF">C491_20097</name>
</gene>
<dbReference type="EMBL" id="AOIB01000038">
    <property type="protein sequence ID" value="ELY54131.1"/>
    <property type="molecule type" value="Genomic_DNA"/>
</dbReference>
<dbReference type="Proteomes" id="UP000011688">
    <property type="component" value="Unassembled WGS sequence"/>
</dbReference>
<evidence type="ECO:0000313" key="1">
    <source>
        <dbReference type="EMBL" id="ELY54131.1"/>
    </source>
</evidence>
<dbReference type="AlphaFoldDB" id="L9WY79"/>
<dbReference type="Pfam" id="PF10712">
    <property type="entry name" value="NAD-GH"/>
    <property type="match status" value="1"/>
</dbReference>
<organism evidence="1 2">
    <name type="scientific">Natronococcus amylolyticus DSM 10524</name>
    <dbReference type="NCBI Taxonomy" id="1227497"/>
    <lineage>
        <taxon>Archaea</taxon>
        <taxon>Methanobacteriati</taxon>
        <taxon>Methanobacteriota</taxon>
        <taxon>Stenosarchaea group</taxon>
        <taxon>Halobacteria</taxon>
        <taxon>Halobacteriales</taxon>
        <taxon>Natrialbaceae</taxon>
        <taxon>Natronococcus</taxon>
    </lineage>
</organism>
<dbReference type="InterPro" id="IPR019651">
    <property type="entry name" value="Glutamate_DH_NAD-spec"/>
</dbReference>
<comment type="caution">
    <text evidence="1">The sequence shown here is derived from an EMBL/GenBank/DDBJ whole genome shotgun (WGS) entry which is preliminary data.</text>
</comment>
<accession>L9WY79</accession>
<reference evidence="1 2" key="1">
    <citation type="journal article" date="2014" name="PLoS Genet.">
        <title>Phylogenetically driven sequencing of extremely halophilic archaea reveals strategies for static and dynamic osmo-response.</title>
        <authorList>
            <person name="Becker E.A."/>
            <person name="Seitzer P.M."/>
            <person name="Tritt A."/>
            <person name="Larsen D."/>
            <person name="Krusor M."/>
            <person name="Yao A.I."/>
            <person name="Wu D."/>
            <person name="Madern D."/>
            <person name="Eisen J.A."/>
            <person name="Darling A.E."/>
            <person name="Facciotti M.T."/>
        </authorList>
    </citation>
    <scope>NUCLEOTIDE SEQUENCE [LARGE SCALE GENOMIC DNA]</scope>
    <source>
        <strain evidence="1 2">DSM 10524</strain>
    </source>
</reference>
<protein>
    <submittedName>
        <fullName evidence="1">NAD-specific glutamate dehydrogenase</fullName>
    </submittedName>
</protein>
<evidence type="ECO:0000313" key="2">
    <source>
        <dbReference type="Proteomes" id="UP000011688"/>
    </source>
</evidence>
<proteinExistence type="predicted"/>
<sequence>MHLIDLVVGETDAALDGDLLALAGALILGGDVDDAVLVEREGDLDLGRSGRGRRDTGEVELAEQFVLLGDLALALEDPDLHGGLAVRRGGEHFRLLGRNGRVLLDQALEEAALDLDPQRQRGDVEQHDVVDVAREHAALDRRAQRDGLVGVDVLLGLLAGELLDFLADLGHPGRATDEENFVDVALVVAGVLEGLLGRLDGALDEVLGEALELRAGQRVLEVDGTVVGRSNERQVDVRLLSTTELDLGLLGGVFQPLEGLAVLAEVDPVFGLELLGEVVDDRFVPVVAPEVVVPVGRDDLVDAPAQIEDGDVERAATEVVDEDGLVGLVVETVGHRRRGRLVDDALDVEAGDFAGVLGRLALLVVEVRRYGDDGLRDVVAEVLLGVVFDLLENHRRNLLGRVLLVVYLDRVVLLAHVALDRLDRPVGILDGLVLGRLADESLVVVERDDRRRRPFAFAVGDDLRIASLHDRERAVRGTEVDTENLVARHYETGNAHFGLKLITASERTLDYSRYRGRRPLKLDIDFSFGYCSFHGTSPRDGPSGEADGIHGSAGP</sequence>
<dbReference type="eggNOG" id="ENOG502N5GK">
    <property type="taxonomic scope" value="Archaea"/>
</dbReference>
<name>L9WY79_9EURY</name>
<keyword evidence="2" id="KW-1185">Reference proteome</keyword>